<comment type="subcellular location">
    <subcellularLocation>
        <location evidence="1">Cell membrane</location>
        <topology evidence="1">Multi-pass membrane protein</topology>
    </subcellularLocation>
</comment>
<comment type="caution">
    <text evidence="10">The sequence shown here is derived from an EMBL/GenBank/DDBJ whole genome shotgun (WGS) entry which is preliminary data.</text>
</comment>
<reference evidence="10" key="1">
    <citation type="journal article" date="2021" name="PeerJ">
        <title>Extensive microbial diversity within the chicken gut microbiome revealed by metagenomics and culture.</title>
        <authorList>
            <person name="Gilroy R."/>
            <person name="Ravi A."/>
            <person name="Getino M."/>
            <person name="Pursley I."/>
            <person name="Horton D.L."/>
            <person name="Alikhan N.F."/>
            <person name="Baker D."/>
            <person name="Gharbi K."/>
            <person name="Hall N."/>
            <person name="Watson M."/>
            <person name="Adriaenssens E.M."/>
            <person name="Foster-Nyarko E."/>
            <person name="Jarju S."/>
            <person name="Secka A."/>
            <person name="Antonio M."/>
            <person name="Oren A."/>
            <person name="Chaudhuri R.R."/>
            <person name="La Ragione R."/>
            <person name="Hildebrand F."/>
            <person name="Pallen M.J."/>
        </authorList>
    </citation>
    <scope>NUCLEOTIDE SEQUENCE</scope>
    <source>
        <strain evidence="10">CHK192-9172</strain>
    </source>
</reference>
<feature type="transmembrane region" description="Helical" evidence="8">
    <location>
        <begin position="153"/>
        <end position="175"/>
    </location>
</feature>
<feature type="transmembrane region" description="Helical" evidence="8">
    <location>
        <begin position="181"/>
        <end position="203"/>
    </location>
</feature>
<protein>
    <submittedName>
        <fullName evidence="10">MFS transporter</fullName>
    </submittedName>
</protein>
<keyword evidence="7" id="KW-0175">Coiled coil</keyword>
<evidence type="ECO:0000256" key="5">
    <source>
        <dbReference type="ARBA" id="ARBA00022989"/>
    </source>
</evidence>
<evidence type="ECO:0000256" key="8">
    <source>
        <dbReference type="SAM" id="Phobius"/>
    </source>
</evidence>
<feature type="transmembrane region" description="Helical" evidence="8">
    <location>
        <begin position="95"/>
        <end position="110"/>
    </location>
</feature>
<evidence type="ECO:0000256" key="7">
    <source>
        <dbReference type="SAM" id="Coils"/>
    </source>
</evidence>
<reference evidence="10" key="2">
    <citation type="submission" date="2021-04" db="EMBL/GenBank/DDBJ databases">
        <authorList>
            <person name="Gilroy R."/>
        </authorList>
    </citation>
    <scope>NUCLEOTIDE SEQUENCE</scope>
    <source>
        <strain evidence="10">CHK192-9172</strain>
    </source>
</reference>
<evidence type="ECO:0000313" key="10">
    <source>
        <dbReference type="EMBL" id="HIZ08283.1"/>
    </source>
</evidence>
<feature type="domain" description="Major facilitator superfamily (MFS) profile" evidence="9">
    <location>
        <begin position="29"/>
        <end position="427"/>
    </location>
</feature>
<feature type="transmembrane region" description="Helical" evidence="8">
    <location>
        <begin position="60"/>
        <end position="83"/>
    </location>
</feature>
<dbReference type="GO" id="GO:0005886">
    <property type="term" value="C:plasma membrane"/>
    <property type="evidence" value="ECO:0007669"/>
    <property type="project" value="UniProtKB-SubCell"/>
</dbReference>
<sequence>MQGKIVIDLEPDNKANHSVINFGKGWGIIFYCMAMFWFYVGFVNDGSNITAPAVAANLGVQSGTVLTCNSVAGVVGVLLFILVGQLNQKWGARKTSAICMIVAAVCYVIIGNAPNLVVYTIAMCFVAGGIMSAGYIAGGALVAQWFPKKKGIVMGYTTMGHNLASAFYVPMITVLVNQLGVRVAVIIPAAAVIVLSILGIIFVRNTPQEVGINPDNVSDETYKADYADTADPENDDGGWTTKKLLTNKELWLAGITTGFFQICSVGVMSQLVVRNQQLGFSQSTAVAIMTVLACIGIFGSFIIGVFDDKFGTKKTMIFFGVWYIVALLCNVSETTFGIYISIFMIGMAIGGSANFTTSLPASIFGRQGFAKVNSVLFPIQGLFTSLCFAVNGIVLNLTGSLRYAYIVFACVAAVNIVLVCLVNEHKYNKDYEKELQVRARTEAKIREIERRVREELEKEEREKASAQA</sequence>
<feature type="transmembrane region" description="Helical" evidence="8">
    <location>
        <begin position="285"/>
        <end position="306"/>
    </location>
</feature>
<keyword evidence="6 8" id="KW-0472">Membrane</keyword>
<dbReference type="PANTHER" id="PTHR43124:SF3">
    <property type="entry name" value="CHLORAMPHENICOL EFFLUX PUMP RV0191"/>
    <property type="match status" value="1"/>
</dbReference>
<feature type="transmembrane region" description="Helical" evidence="8">
    <location>
        <begin position="338"/>
        <end position="363"/>
    </location>
</feature>
<feature type="transmembrane region" description="Helical" evidence="8">
    <location>
        <begin position="315"/>
        <end position="332"/>
    </location>
</feature>
<evidence type="ECO:0000313" key="11">
    <source>
        <dbReference type="Proteomes" id="UP000824024"/>
    </source>
</evidence>
<dbReference type="InterPro" id="IPR011701">
    <property type="entry name" value="MFS"/>
</dbReference>
<evidence type="ECO:0000256" key="4">
    <source>
        <dbReference type="ARBA" id="ARBA00022692"/>
    </source>
</evidence>
<dbReference type="AlphaFoldDB" id="A0A9D2D492"/>
<evidence type="ECO:0000256" key="3">
    <source>
        <dbReference type="ARBA" id="ARBA00022475"/>
    </source>
</evidence>
<proteinExistence type="predicted"/>
<dbReference type="EMBL" id="DXCH01000275">
    <property type="protein sequence ID" value="HIZ08283.1"/>
    <property type="molecule type" value="Genomic_DNA"/>
</dbReference>
<gene>
    <name evidence="10" type="ORF">IAA08_10165</name>
</gene>
<feature type="coiled-coil region" evidence="7">
    <location>
        <begin position="431"/>
        <end position="465"/>
    </location>
</feature>
<evidence type="ECO:0000256" key="1">
    <source>
        <dbReference type="ARBA" id="ARBA00004651"/>
    </source>
</evidence>
<feature type="transmembrane region" description="Helical" evidence="8">
    <location>
        <begin position="403"/>
        <end position="423"/>
    </location>
</feature>
<accession>A0A9D2D492</accession>
<dbReference type="SUPFAM" id="SSF103473">
    <property type="entry name" value="MFS general substrate transporter"/>
    <property type="match status" value="1"/>
</dbReference>
<dbReference type="InterPro" id="IPR050189">
    <property type="entry name" value="MFS_Efflux_Transporters"/>
</dbReference>
<dbReference type="PROSITE" id="PS50850">
    <property type="entry name" value="MFS"/>
    <property type="match status" value="1"/>
</dbReference>
<dbReference type="PANTHER" id="PTHR43124">
    <property type="entry name" value="PURINE EFFLUX PUMP PBUE"/>
    <property type="match status" value="1"/>
</dbReference>
<dbReference type="GO" id="GO:0022857">
    <property type="term" value="F:transmembrane transporter activity"/>
    <property type="evidence" value="ECO:0007669"/>
    <property type="project" value="InterPro"/>
</dbReference>
<dbReference type="Gene3D" id="1.20.1250.20">
    <property type="entry name" value="MFS general substrate transporter like domains"/>
    <property type="match status" value="2"/>
</dbReference>
<feature type="transmembrane region" description="Helical" evidence="8">
    <location>
        <begin position="250"/>
        <end position="273"/>
    </location>
</feature>
<dbReference type="Pfam" id="PF07690">
    <property type="entry name" value="MFS_1"/>
    <property type="match status" value="1"/>
</dbReference>
<keyword evidence="4 8" id="KW-0812">Transmembrane</keyword>
<keyword evidence="3" id="KW-1003">Cell membrane</keyword>
<name>A0A9D2D492_9FIRM</name>
<dbReference type="Proteomes" id="UP000824024">
    <property type="component" value="Unassembled WGS sequence"/>
</dbReference>
<organism evidence="10 11">
    <name type="scientific">Candidatus Eubacterium avistercoris</name>
    <dbReference type="NCBI Taxonomy" id="2838567"/>
    <lineage>
        <taxon>Bacteria</taxon>
        <taxon>Bacillati</taxon>
        <taxon>Bacillota</taxon>
        <taxon>Clostridia</taxon>
        <taxon>Eubacteriales</taxon>
        <taxon>Eubacteriaceae</taxon>
        <taxon>Eubacterium</taxon>
    </lineage>
</organism>
<dbReference type="InterPro" id="IPR020846">
    <property type="entry name" value="MFS_dom"/>
</dbReference>
<feature type="transmembrane region" description="Helical" evidence="8">
    <location>
        <begin position="375"/>
        <end position="397"/>
    </location>
</feature>
<dbReference type="InterPro" id="IPR036259">
    <property type="entry name" value="MFS_trans_sf"/>
</dbReference>
<feature type="transmembrane region" description="Helical" evidence="8">
    <location>
        <begin position="21"/>
        <end position="40"/>
    </location>
</feature>
<keyword evidence="5 8" id="KW-1133">Transmembrane helix</keyword>
<feature type="transmembrane region" description="Helical" evidence="8">
    <location>
        <begin position="116"/>
        <end position="141"/>
    </location>
</feature>
<evidence type="ECO:0000259" key="9">
    <source>
        <dbReference type="PROSITE" id="PS50850"/>
    </source>
</evidence>
<keyword evidence="2" id="KW-0813">Transport</keyword>
<evidence type="ECO:0000256" key="6">
    <source>
        <dbReference type="ARBA" id="ARBA00023136"/>
    </source>
</evidence>
<evidence type="ECO:0000256" key="2">
    <source>
        <dbReference type="ARBA" id="ARBA00022448"/>
    </source>
</evidence>